<dbReference type="Pfam" id="PF03720">
    <property type="entry name" value="UDPG_MGDP_dh_C"/>
    <property type="match status" value="1"/>
</dbReference>
<feature type="binding site" evidence="10">
    <location>
        <position position="272"/>
    </location>
    <ligand>
        <name>NAD(+)</name>
        <dbReference type="ChEBI" id="CHEBI:57540"/>
    </ligand>
</feature>
<feature type="binding site" evidence="9">
    <location>
        <position position="213"/>
    </location>
    <ligand>
        <name>substrate</name>
    </ligand>
</feature>
<dbReference type="Pfam" id="PF00984">
    <property type="entry name" value="UDPG_MGDP_dh"/>
    <property type="match status" value="1"/>
</dbReference>
<feature type="binding site" evidence="9">
    <location>
        <position position="329"/>
    </location>
    <ligand>
        <name>substrate</name>
    </ligand>
</feature>
<dbReference type="Gene3D" id="3.40.50.720">
    <property type="entry name" value="NAD(P)-binding Rossmann-like Domain"/>
    <property type="match status" value="2"/>
</dbReference>
<dbReference type="InterPro" id="IPR017476">
    <property type="entry name" value="UDP-Glc/GDP-Man"/>
</dbReference>
<organism evidence="12 13">
    <name type="scientific">Bacillus nakamurai</name>
    <dbReference type="NCBI Taxonomy" id="1793963"/>
    <lineage>
        <taxon>Bacteria</taxon>
        <taxon>Bacillati</taxon>
        <taxon>Bacillota</taxon>
        <taxon>Bacilli</taxon>
        <taxon>Bacillales</taxon>
        <taxon>Bacillaceae</taxon>
        <taxon>Bacillus</taxon>
    </lineage>
</organism>
<dbReference type="InterPro" id="IPR036220">
    <property type="entry name" value="UDP-Glc/GDP-Man_DH_C_sf"/>
</dbReference>
<comment type="catalytic activity">
    <reaction evidence="6 7">
        <text>UDP-alpha-D-glucose + 2 NAD(+) + H2O = UDP-alpha-D-glucuronate + 2 NADH + 3 H(+)</text>
        <dbReference type="Rhea" id="RHEA:23596"/>
        <dbReference type="ChEBI" id="CHEBI:15377"/>
        <dbReference type="ChEBI" id="CHEBI:15378"/>
        <dbReference type="ChEBI" id="CHEBI:57540"/>
        <dbReference type="ChEBI" id="CHEBI:57945"/>
        <dbReference type="ChEBI" id="CHEBI:58052"/>
        <dbReference type="ChEBI" id="CHEBI:58885"/>
        <dbReference type="EC" id="1.1.1.22"/>
    </reaction>
</comment>
<dbReference type="SUPFAM" id="SSF51735">
    <property type="entry name" value="NAD(P)-binding Rossmann-fold domains"/>
    <property type="match status" value="1"/>
</dbReference>
<evidence type="ECO:0000256" key="10">
    <source>
        <dbReference type="PIRSR" id="PIRSR500134-3"/>
    </source>
</evidence>
<evidence type="ECO:0000313" key="12">
    <source>
        <dbReference type="EMBL" id="KXZ17177.1"/>
    </source>
</evidence>
<feature type="binding site" evidence="10">
    <location>
        <position position="336"/>
    </location>
    <ligand>
        <name>NAD(+)</name>
        <dbReference type="ChEBI" id="CHEBI:57540"/>
    </ligand>
</feature>
<comment type="pathway">
    <text evidence="1">Nucleotide-sugar biosynthesis; UDP-alpha-D-glucuronate biosynthesis; UDP-alpha-D-glucuronate from UDP-alpha-D-glucose: step 1/1.</text>
</comment>
<dbReference type="STRING" id="1793963.AXI58_01965"/>
<keyword evidence="5 7" id="KW-0520">NAD</keyword>
<comment type="similarity">
    <text evidence="2 7">Belongs to the UDP-glucose/GDP-mannose dehydrogenase family.</text>
</comment>
<feature type="binding site" evidence="10">
    <location>
        <position position="95"/>
    </location>
    <ligand>
        <name>NAD(+)</name>
        <dbReference type="ChEBI" id="CHEBI:57540"/>
    </ligand>
</feature>
<dbReference type="PIRSF" id="PIRSF000124">
    <property type="entry name" value="UDPglc_GDPman_dh"/>
    <property type="match status" value="1"/>
</dbReference>
<keyword evidence="13" id="KW-1185">Reference proteome</keyword>
<evidence type="ECO:0000256" key="9">
    <source>
        <dbReference type="PIRSR" id="PIRSR500134-2"/>
    </source>
</evidence>
<dbReference type="NCBIfam" id="NF047673">
    <property type="entry name" value="TeichurnBiosyTuaD"/>
    <property type="match status" value="1"/>
</dbReference>
<gene>
    <name evidence="12" type="ORF">AXI58_01965</name>
</gene>
<feature type="binding site" evidence="9">
    <location>
        <begin position="161"/>
        <end position="164"/>
    </location>
    <ligand>
        <name>substrate</name>
    </ligand>
</feature>
<evidence type="ECO:0000256" key="6">
    <source>
        <dbReference type="ARBA" id="ARBA00047473"/>
    </source>
</evidence>
<evidence type="ECO:0000256" key="2">
    <source>
        <dbReference type="ARBA" id="ARBA00006601"/>
    </source>
</evidence>
<dbReference type="SUPFAM" id="SSF48179">
    <property type="entry name" value="6-phosphogluconate dehydrogenase C-terminal domain-like"/>
    <property type="match status" value="1"/>
</dbReference>
<evidence type="ECO:0000256" key="8">
    <source>
        <dbReference type="PIRSR" id="PIRSR500134-1"/>
    </source>
</evidence>
<dbReference type="Pfam" id="PF03721">
    <property type="entry name" value="UDPG_MGDP_dh_N"/>
    <property type="match status" value="1"/>
</dbReference>
<dbReference type="InterPro" id="IPR001732">
    <property type="entry name" value="UDP-Glc/GDP-Man_DH_N"/>
</dbReference>
<proteinExistence type="inferred from homology"/>
<dbReference type="EC" id="1.1.1.22" evidence="3 7"/>
<evidence type="ECO:0000259" key="11">
    <source>
        <dbReference type="SMART" id="SM00984"/>
    </source>
</evidence>
<protein>
    <recommendedName>
        <fullName evidence="3 7">UDP-glucose 6-dehydrogenase</fullName>
        <ecNumber evidence="3 7">1.1.1.22</ecNumber>
    </recommendedName>
</protein>
<dbReference type="SUPFAM" id="SSF52413">
    <property type="entry name" value="UDP-glucose/GDP-mannose dehydrogenase C-terminal domain"/>
    <property type="match status" value="1"/>
</dbReference>
<reference evidence="13" key="1">
    <citation type="submission" date="2016-02" db="EMBL/GenBank/DDBJ databases">
        <authorList>
            <person name="Dunlap C."/>
        </authorList>
    </citation>
    <scope>NUCLEOTIDE SEQUENCE [LARGE SCALE GENOMIC DNA]</scope>
    <source>
        <strain evidence="13">NRRL B-41092</strain>
    </source>
</reference>
<feature type="binding site" evidence="9">
    <location>
        <position position="266"/>
    </location>
    <ligand>
        <name>substrate</name>
    </ligand>
</feature>
<feature type="binding site" evidence="10">
    <location>
        <position position="164"/>
    </location>
    <ligand>
        <name>NAD(+)</name>
        <dbReference type="ChEBI" id="CHEBI:57540"/>
    </ligand>
</feature>
<dbReference type="Proteomes" id="UP000075430">
    <property type="component" value="Unassembled WGS sequence"/>
</dbReference>
<dbReference type="PIRSF" id="PIRSF500134">
    <property type="entry name" value="UDPglc_DH_bac"/>
    <property type="match status" value="1"/>
</dbReference>
<evidence type="ECO:0000256" key="5">
    <source>
        <dbReference type="ARBA" id="ARBA00023027"/>
    </source>
</evidence>
<evidence type="ECO:0000256" key="7">
    <source>
        <dbReference type="PIRNR" id="PIRNR000124"/>
    </source>
</evidence>
<feature type="binding site" evidence="10">
    <location>
        <position position="39"/>
    </location>
    <ligand>
        <name>NAD(+)</name>
        <dbReference type="ChEBI" id="CHEBI:57540"/>
    </ligand>
</feature>
<dbReference type="InterPro" id="IPR028357">
    <property type="entry name" value="UDPglc_DH_bac"/>
</dbReference>
<comment type="caution">
    <text evidence="12">The sequence shown here is derived from an EMBL/GenBank/DDBJ whole genome shotgun (WGS) entry which is preliminary data.</text>
</comment>
<dbReference type="InterPro" id="IPR014027">
    <property type="entry name" value="UDP-Glc/GDP-Man_DH_C"/>
</dbReference>
<dbReference type="PANTHER" id="PTHR43750:SF3">
    <property type="entry name" value="UDP-GLUCOSE 6-DEHYDROGENASE TUAD"/>
    <property type="match status" value="1"/>
</dbReference>
<dbReference type="NCBIfam" id="TIGR03026">
    <property type="entry name" value="NDP-sugDHase"/>
    <property type="match status" value="1"/>
</dbReference>
<keyword evidence="4 7" id="KW-0560">Oxidoreductase</keyword>
<dbReference type="Gene3D" id="1.20.5.100">
    <property type="entry name" value="Cytochrome c1, transmembrane anchor, C-terminal"/>
    <property type="match status" value="1"/>
</dbReference>
<feature type="binding site" evidence="9">
    <location>
        <begin position="258"/>
        <end position="262"/>
    </location>
    <ligand>
        <name>substrate</name>
    </ligand>
</feature>
<dbReference type="SMART" id="SM00984">
    <property type="entry name" value="UDPG_MGDP_dh_C"/>
    <property type="match status" value="1"/>
</dbReference>
<dbReference type="InterPro" id="IPR008927">
    <property type="entry name" value="6-PGluconate_DH-like_C_sf"/>
</dbReference>
<dbReference type="InterPro" id="IPR036291">
    <property type="entry name" value="NAD(P)-bd_dom_sf"/>
</dbReference>
<evidence type="ECO:0000256" key="1">
    <source>
        <dbReference type="ARBA" id="ARBA00004701"/>
    </source>
</evidence>
<evidence type="ECO:0000256" key="3">
    <source>
        <dbReference type="ARBA" id="ARBA00012954"/>
    </source>
</evidence>
<evidence type="ECO:0000313" key="13">
    <source>
        <dbReference type="Proteomes" id="UP000075430"/>
    </source>
</evidence>
<feature type="binding site" evidence="10">
    <location>
        <position position="44"/>
    </location>
    <ligand>
        <name>NAD(+)</name>
        <dbReference type="ChEBI" id="CHEBI:57540"/>
    </ligand>
</feature>
<dbReference type="InterPro" id="IPR014026">
    <property type="entry name" value="UDP-Glc/GDP-Man_DH_dimer"/>
</dbReference>
<dbReference type="GO" id="GO:0003979">
    <property type="term" value="F:UDP-glucose 6-dehydrogenase activity"/>
    <property type="evidence" value="ECO:0007669"/>
    <property type="project" value="UniProtKB-EC"/>
</dbReference>
<evidence type="ECO:0000256" key="4">
    <source>
        <dbReference type="ARBA" id="ARBA00023002"/>
    </source>
</evidence>
<dbReference type="EMBL" id="LSBA01000023">
    <property type="protein sequence ID" value="KXZ17177.1"/>
    <property type="molecule type" value="Genomic_DNA"/>
</dbReference>
<feature type="domain" description="UDP-glucose/GDP-mannose dehydrogenase C-terminal" evidence="11">
    <location>
        <begin position="322"/>
        <end position="424"/>
    </location>
</feature>
<dbReference type="UniPathway" id="UPA00038">
    <property type="reaction ID" value="UER00491"/>
</dbReference>
<accession>A0A150F666</accession>
<dbReference type="AlphaFoldDB" id="A0A150F666"/>
<feature type="binding site" evidence="10">
    <location>
        <position position="130"/>
    </location>
    <ligand>
        <name>NAD(+)</name>
        <dbReference type="ChEBI" id="CHEBI:57540"/>
    </ligand>
</feature>
<dbReference type="GO" id="GO:0000271">
    <property type="term" value="P:polysaccharide biosynthetic process"/>
    <property type="evidence" value="ECO:0007669"/>
    <property type="project" value="InterPro"/>
</dbReference>
<dbReference type="PANTHER" id="PTHR43750">
    <property type="entry name" value="UDP-GLUCOSE 6-DEHYDROGENASE TUAD"/>
    <property type="match status" value="1"/>
</dbReference>
<dbReference type="GO" id="GO:0051287">
    <property type="term" value="F:NAD binding"/>
    <property type="evidence" value="ECO:0007669"/>
    <property type="project" value="InterPro"/>
</dbReference>
<dbReference type="GO" id="GO:0006065">
    <property type="term" value="P:UDP-glucuronate biosynthetic process"/>
    <property type="evidence" value="ECO:0007669"/>
    <property type="project" value="UniProtKB-UniPathway"/>
</dbReference>
<name>A0A150F666_9BACI</name>
<feature type="active site" description="Nucleophile" evidence="8">
    <location>
        <position position="269"/>
    </location>
</feature>
<sequence length="453" mass="49184">MFRERDEAVKKIAVLGTGYVGLVSGTCFAEIGHNVTCCDINEAKIRSLQNGVIPIYEPGLDELAEKNVRKGRLSFTTGIASAVKNADIIYIAVGTPMSQTGEADLTYIKAAAQTIGEQLNGYKIIVNKSTVPVGTGRLVYNIIGKASKGNYRFDVASNPEFLREGSAVRDTMQMERAVIGATSDKAAAVIEELHKPFHTQIVKTDLESAEMIKYAANAFLAAKISFINDIANICERVGADVSKVSEGVGLDSRIGSKFLQAGIGFGGSCFPKDTTALLHMANAADYPFKMMEAVIETNEKQRERITEKLINAVGNIKGRTIAVLGLAFKPNTNDVRSAPALDIIARLEKEGAHIKAFDPIAIPEASAVLGDGIEYHTELYNALANADACLITTDWPEVKEMDLLKVKKLLKQPLIIDGRNIFPLEYMRVSGFTYHSIGRPAVHADEQMKELAQ</sequence>